<dbReference type="GO" id="GO:0008233">
    <property type="term" value="F:peptidase activity"/>
    <property type="evidence" value="ECO:0007669"/>
    <property type="project" value="InterPro"/>
</dbReference>
<organism evidence="2 3">
    <name type="scientific">Chitinilyticum piscinae</name>
    <dbReference type="NCBI Taxonomy" id="2866724"/>
    <lineage>
        <taxon>Bacteria</taxon>
        <taxon>Pseudomonadati</taxon>
        <taxon>Pseudomonadota</taxon>
        <taxon>Betaproteobacteria</taxon>
        <taxon>Neisseriales</taxon>
        <taxon>Chitinibacteraceae</taxon>
        <taxon>Chitinilyticum</taxon>
    </lineage>
</organism>
<evidence type="ECO:0000313" key="3">
    <source>
        <dbReference type="Proteomes" id="UP000604481"/>
    </source>
</evidence>
<dbReference type="Pfam" id="PF01650">
    <property type="entry name" value="Peptidase_C13"/>
    <property type="match status" value="1"/>
</dbReference>
<evidence type="ECO:0000256" key="1">
    <source>
        <dbReference type="SAM" id="Phobius"/>
    </source>
</evidence>
<dbReference type="RefSeq" id="WP_194116679.1">
    <property type="nucleotide sequence ID" value="NZ_JADFUA010000007.1"/>
</dbReference>
<keyword evidence="1" id="KW-0472">Membrane</keyword>
<proteinExistence type="predicted"/>
<dbReference type="Gene3D" id="3.40.50.1460">
    <property type="match status" value="1"/>
</dbReference>
<evidence type="ECO:0008006" key="4">
    <source>
        <dbReference type="Google" id="ProtNLM"/>
    </source>
</evidence>
<gene>
    <name evidence="2" type="ORF">INR99_12460</name>
</gene>
<feature type="transmembrane region" description="Helical" evidence="1">
    <location>
        <begin position="101"/>
        <end position="122"/>
    </location>
</feature>
<accession>A0A8J7FQ27</accession>
<dbReference type="Proteomes" id="UP000604481">
    <property type="component" value="Unassembled WGS sequence"/>
</dbReference>
<keyword evidence="3" id="KW-1185">Reference proteome</keyword>
<feature type="transmembrane region" description="Helical" evidence="1">
    <location>
        <begin position="129"/>
        <end position="150"/>
    </location>
</feature>
<dbReference type="EMBL" id="JADFUA010000007">
    <property type="protein sequence ID" value="MBE9610154.1"/>
    <property type="molecule type" value="Genomic_DNA"/>
</dbReference>
<feature type="transmembrane region" description="Helical" evidence="1">
    <location>
        <begin position="33"/>
        <end position="51"/>
    </location>
</feature>
<feature type="transmembrane region" description="Helical" evidence="1">
    <location>
        <begin position="156"/>
        <end position="176"/>
    </location>
</feature>
<keyword evidence="1" id="KW-1133">Transmembrane helix</keyword>
<protein>
    <recommendedName>
        <fullName evidence="4">Peptidase C13 family protein</fullName>
    </recommendedName>
</protein>
<reference evidence="2 3" key="1">
    <citation type="submission" date="2020-10" db="EMBL/GenBank/DDBJ databases">
        <title>The genome sequence of Chitinilyticum litopenaei 4Y14.</title>
        <authorList>
            <person name="Liu Y."/>
        </authorList>
    </citation>
    <scope>NUCLEOTIDE SEQUENCE [LARGE SCALE GENOMIC DNA]</scope>
    <source>
        <strain evidence="2 3">4Y14</strain>
    </source>
</reference>
<dbReference type="GO" id="GO:0006508">
    <property type="term" value="P:proteolysis"/>
    <property type="evidence" value="ECO:0007669"/>
    <property type="project" value="InterPro"/>
</dbReference>
<comment type="caution">
    <text evidence="2">The sequence shown here is derived from an EMBL/GenBank/DDBJ whole genome shotgun (WGS) entry which is preliminary data.</text>
</comment>
<feature type="transmembrane region" description="Helical" evidence="1">
    <location>
        <begin position="58"/>
        <end position="81"/>
    </location>
</feature>
<sequence length="453" mass="49580">MRQALATPFTTALRTLCFLRVPVRDAPVPRWPVLPLLALLLLTALAGQLAFADRLGELNWWALPGWLLQAFLVLLLTSLLAARADSPAGWVALQLHWAQGMLLTVLLFLPVLVWVSPGLTALAQGWGGLVFYLLIQLWQLLALAFCLVRWQLLGVWRALILVAVLLLVSLAQIWLYGDSSRLWSWPEEVQEGGDVAPPARLSESRLYSEAAVLQERLSGVASGVPGRPELFAISVGGDGDQQVFLRESGRYASLISEKYGSQAHTLWLANSPQAPEGVPMASLTSIDAAIRRMAAQMNRDEDALLLYLTSHGSAAPGHQLLLSYPGVELEQLDPRWLRRTLDEVGVRWRIIIVSACYSGGYLAPLASPETLVMTAADARNTSFGCADENEFTDFGQALYAGLAKSPGWREAFASAASTVRERERQQGLTPSNPQWQSGAAIAPKLAGWFRRPD</sequence>
<dbReference type="AlphaFoldDB" id="A0A8J7FQ27"/>
<dbReference type="InterPro" id="IPR001096">
    <property type="entry name" value="Peptidase_C13"/>
</dbReference>
<evidence type="ECO:0000313" key="2">
    <source>
        <dbReference type="EMBL" id="MBE9610154.1"/>
    </source>
</evidence>
<keyword evidence="1" id="KW-0812">Transmembrane</keyword>
<name>A0A8J7FQ27_9NEIS</name>